<accession>A0A915I0K1</accession>
<organism evidence="1 2">
    <name type="scientific">Romanomermis culicivorax</name>
    <name type="common">Nematode worm</name>
    <dbReference type="NCBI Taxonomy" id="13658"/>
    <lineage>
        <taxon>Eukaryota</taxon>
        <taxon>Metazoa</taxon>
        <taxon>Ecdysozoa</taxon>
        <taxon>Nematoda</taxon>
        <taxon>Enoplea</taxon>
        <taxon>Dorylaimia</taxon>
        <taxon>Mermithida</taxon>
        <taxon>Mermithoidea</taxon>
        <taxon>Mermithidae</taxon>
        <taxon>Romanomermis</taxon>
    </lineage>
</organism>
<evidence type="ECO:0000313" key="2">
    <source>
        <dbReference type="WBParaSite" id="nRc.2.0.1.t07656-RA"/>
    </source>
</evidence>
<sequence>MRKNVDLINPSVSWPINDLTKAIQRGVPSSLLAGKNGSLRGIGMGKQLGETVSAESHRVQLRSWPSGA</sequence>
<name>A0A915I0K1_ROMCU</name>
<dbReference type="Proteomes" id="UP000887565">
    <property type="component" value="Unplaced"/>
</dbReference>
<dbReference type="AlphaFoldDB" id="A0A915I0K1"/>
<protein>
    <submittedName>
        <fullName evidence="2">Uncharacterized protein</fullName>
    </submittedName>
</protein>
<dbReference type="WBParaSite" id="nRc.2.0.1.t07656-RA">
    <property type="protein sequence ID" value="nRc.2.0.1.t07656-RA"/>
    <property type="gene ID" value="nRc.2.0.1.g07656"/>
</dbReference>
<keyword evidence="1" id="KW-1185">Reference proteome</keyword>
<evidence type="ECO:0000313" key="1">
    <source>
        <dbReference type="Proteomes" id="UP000887565"/>
    </source>
</evidence>
<proteinExistence type="predicted"/>
<reference evidence="2" key="1">
    <citation type="submission" date="2022-11" db="UniProtKB">
        <authorList>
            <consortium name="WormBaseParasite"/>
        </authorList>
    </citation>
    <scope>IDENTIFICATION</scope>
</reference>